<evidence type="ECO:0000256" key="4">
    <source>
        <dbReference type="ARBA" id="ARBA00023004"/>
    </source>
</evidence>
<dbReference type="Pfam" id="PF01883">
    <property type="entry name" value="FeS_assembly_P"/>
    <property type="match status" value="1"/>
</dbReference>
<dbReference type="GO" id="GO:0016887">
    <property type="term" value="F:ATP hydrolysis activity"/>
    <property type="evidence" value="ECO:0007669"/>
    <property type="project" value="UniProtKB-UniRule"/>
</dbReference>
<evidence type="ECO:0000259" key="9">
    <source>
        <dbReference type="Pfam" id="PF01883"/>
    </source>
</evidence>
<dbReference type="PROSITE" id="PS01215">
    <property type="entry name" value="MRP"/>
    <property type="match status" value="1"/>
</dbReference>
<dbReference type="InterPro" id="IPR027417">
    <property type="entry name" value="P-loop_NTPase"/>
</dbReference>
<dbReference type="CDD" id="cd02037">
    <property type="entry name" value="Mrp_NBP35"/>
    <property type="match status" value="1"/>
</dbReference>
<dbReference type="Gene3D" id="3.30.300.130">
    <property type="entry name" value="Fe-S cluster assembly (FSCA)"/>
    <property type="match status" value="1"/>
</dbReference>
<evidence type="ECO:0000256" key="6">
    <source>
        <dbReference type="ARBA" id="ARBA00058094"/>
    </source>
</evidence>
<dbReference type="FunFam" id="3.40.50.300:FF:001119">
    <property type="entry name" value="Iron-sulfur cluster carrier protein"/>
    <property type="match status" value="1"/>
</dbReference>
<evidence type="ECO:0000256" key="1">
    <source>
        <dbReference type="ARBA" id="ARBA00022723"/>
    </source>
</evidence>
<dbReference type="GO" id="GO:0005524">
    <property type="term" value="F:ATP binding"/>
    <property type="evidence" value="ECO:0007669"/>
    <property type="project" value="UniProtKB-UniRule"/>
</dbReference>
<dbReference type="Pfam" id="PF10609">
    <property type="entry name" value="ParA"/>
    <property type="match status" value="1"/>
</dbReference>
<dbReference type="InterPro" id="IPR019591">
    <property type="entry name" value="Mrp/NBP35_ATP-bd"/>
</dbReference>
<name>A0A7C5Q7T2_CALS0</name>
<dbReference type="InterPro" id="IPR000808">
    <property type="entry name" value="Mrp-like_CS"/>
</dbReference>
<dbReference type="Gene3D" id="3.40.50.300">
    <property type="entry name" value="P-loop containing nucleotide triphosphate hydrolases"/>
    <property type="match status" value="1"/>
</dbReference>
<dbReference type="EMBL" id="DRWN01000027">
    <property type="protein sequence ID" value="HHK68246.1"/>
    <property type="molecule type" value="Genomic_DNA"/>
</dbReference>
<dbReference type="GO" id="GO:0051539">
    <property type="term" value="F:4 iron, 4 sulfur cluster binding"/>
    <property type="evidence" value="ECO:0007669"/>
    <property type="project" value="TreeGrafter"/>
</dbReference>
<proteinExistence type="inferred from homology"/>
<keyword evidence="8" id="KW-0378">Hydrolase</keyword>
<feature type="domain" description="MIP18 family-like" evidence="9">
    <location>
        <begin position="6"/>
        <end position="75"/>
    </location>
</feature>
<keyword evidence="3 8" id="KW-0067">ATP-binding</keyword>
<sequence length="358" mass="38017">MLVDEKTVVDSLRRVIDPDLKTDIVSLGMVKELKVEDGKVQFTLELTTPACPYNKDIEDSARKAVQSIPGVKEVDMKVTARVWSARTLGAGDSLSSVKNVIAVASGKGGVGKTTVAINLACSLARSGAKVGLVDADIYGPMIPKIVNIIQPPRIVANNKVEPARIMLGIKVMSLGLFVDENTAVIWRGPLVASAVRQLLTDAAWGDLDYLIVDLPPGTGDASLTLAQTIPLTGVVIVTTPQAAAAVIAAKALRMFRRLGIPIIGIVENMSYFVCSHCGAESRMFGNSVTEKMASELDAPLLGRIPLMPEVSTNYDKGVPIVVADPKSPASKALNEISRNIAARISILAHESKAKAEKM</sequence>
<dbReference type="InterPro" id="IPR034904">
    <property type="entry name" value="FSCA_dom_sf"/>
</dbReference>
<feature type="binding site" evidence="8">
    <location>
        <begin position="106"/>
        <end position="113"/>
    </location>
    <ligand>
        <name>ATP</name>
        <dbReference type="ChEBI" id="CHEBI:30616"/>
    </ligand>
</feature>
<comment type="caution">
    <text evidence="10">The sequence shown here is derived from an EMBL/GenBank/DDBJ whole genome shotgun (WGS) entry which is preliminary data.</text>
</comment>
<evidence type="ECO:0000256" key="8">
    <source>
        <dbReference type="HAMAP-Rule" id="MF_02040"/>
    </source>
</evidence>
<comment type="subunit">
    <text evidence="8">Homodimer.</text>
</comment>
<dbReference type="SUPFAM" id="SSF52540">
    <property type="entry name" value="P-loop containing nucleoside triphosphate hydrolases"/>
    <property type="match status" value="1"/>
</dbReference>
<comment type="similarity">
    <text evidence="8">Belongs to the Mrp/NBP35 ATP-binding proteins family.</text>
</comment>
<dbReference type="InterPro" id="IPR044304">
    <property type="entry name" value="NUBPL-like"/>
</dbReference>
<dbReference type="PANTHER" id="PTHR42961:SF2">
    <property type="entry name" value="IRON-SULFUR PROTEIN NUBPL"/>
    <property type="match status" value="1"/>
</dbReference>
<evidence type="ECO:0000313" key="10">
    <source>
        <dbReference type="EMBL" id="HHK68246.1"/>
    </source>
</evidence>
<dbReference type="SUPFAM" id="SSF117916">
    <property type="entry name" value="Fe-S cluster assembly (FSCA) domain-like"/>
    <property type="match status" value="1"/>
</dbReference>
<dbReference type="InterPro" id="IPR033756">
    <property type="entry name" value="YlxH/NBP35"/>
</dbReference>
<dbReference type="GO" id="GO:0140663">
    <property type="term" value="F:ATP-dependent FeS chaperone activity"/>
    <property type="evidence" value="ECO:0007669"/>
    <property type="project" value="InterPro"/>
</dbReference>
<dbReference type="GO" id="GO:0016226">
    <property type="term" value="P:iron-sulfur cluster assembly"/>
    <property type="evidence" value="ECO:0007669"/>
    <property type="project" value="InterPro"/>
</dbReference>
<dbReference type="PANTHER" id="PTHR42961">
    <property type="entry name" value="IRON-SULFUR PROTEIN NUBPL"/>
    <property type="match status" value="1"/>
</dbReference>
<protein>
    <recommendedName>
        <fullName evidence="7 8">Iron-sulfur cluster carrier protein</fullName>
    </recommendedName>
</protein>
<dbReference type="AlphaFoldDB" id="A0A7C5Q7T2"/>
<evidence type="ECO:0000256" key="7">
    <source>
        <dbReference type="ARBA" id="ARBA00074706"/>
    </source>
</evidence>
<dbReference type="HAMAP" id="MF_02040">
    <property type="entry name" value="Mrp_NBP35"/>
    <property type="match status" value="1"/>
</dbReference>
<organism evidence="10">
    <name type="scientific">Caldiarchaeum subterraneum</name>
    <dbReference type="NCBI Taxonomy" id="311458"/>
    <lineage>
        <taxon>Archaea</taxon>
        <taxon>Nitrososphaerota</taxon>
        <taxon>Candidatus Caldarchaeales</taxon>
        <taxon>Candidatus Caldarchaeaceae</taxon>
        <taxon>Candidatus Caldarchaeum</taxon>
    </lineage>
</organism>
<dbReference type="InterPro" id="IPR002744">
    <property type="entry name" value="MIP18-like"/>
</dbReference>
<evidence type="ECO:0000256" key="5">
    <source>
        <dbReference type="ARBA" id="ARBA00023014"/>
    </source>
</evidence>
<keyword evidence="5 8" id="KW-0411">Iron-sulfur</keyword>
<keyword evidence="4 8" id="KW-0408">Iron</keyword>
<keyword evidence="2 8" id="KW-0547">Nucleotide-binding</keyword>
<accession>A0A7C5Q7T2</accession>
<evidence type="ECO:0000256" key="2">
    <source>
        <dbReference type="ARBA" id="ARBA00022741"/>
    </source>
</evidence>
<comment type="function">
    <text evidence="6 8">Binds and transfers iron-sulfur (Fe-S) clusters to target apoproteins. Can hydrolyze ATP.</text>
</comment>
<reference evidence="10" key="1">
    <citation type="journal article" date="2020" name="mSystems">
        <title>Genome- and Community-Level Interaction Insights into Carbon Utilization and Element Cycling Functions of Hydrothermarchaeota in Hydrothermal Sediment.</title>
        <authorList>
            <person name="Zhou Z."/>
            <person name="Liu Y."/>
            <person name="Xu W."/>
            <person name="Pan J."/>
            <person name="Luo Z.H."/>
            <person name="Li M."/>
        </authorList>
    </citation>
    <scope>NUCLEOTIDE SEQUENCE [LARGE SCALE GENOMIC DNA]</scope>
    <source>
        <strain evidence="10">SpSt-1056</strain>
    </source>
</reference>
<keyword evidence="1 8" id="KW-0479">Metal-binding</keyword>
<evidence type="ECO:0000256" key="3">
    <source>
        <dbReference type="ARBA" id="ARBA00022840"/>
    </source>
</evidence>
<dbReference type="GO" id="GO:0046872">
    <property type="term" value="F:metal ion binding"/>
    <property type="evidence" value="ECO:0007669"/>
    <property type="project" value="UniProtKB-KW"/>
</dbReference>
<gene>
    <name evidence="10" type="ORF">ENM11_03705</name>
</gene>